<dbReference type="InterPro" id="IPR005119">
    <property type="entry name" value="LysR_subst-bd"/>
</dbReference>
<gene>
    <name evidence="3" type="ORF">E2553_28020</name>
</gene>
<feature type="compositionally biased region" description="Basic and acidic residues" evidence="1">
    <location>
        <begin position="1"/>
        <end position="17"/>
    </location>
</feature>
<comment type="caution">
    <text evidence="3">The sequence shown here is derived from an EMBL/GenBank/DDBJ whole genome shotgun (WGS) entry which is preliminary data.</text>
</comment>
<feature type="domain" description="LysR substrate-binding" evidence="2">
    <location>
        <begin position="14"/>
        <end position="101"/>
    </location>
</feature>
<evidence type="ECO:0000256" key="1">
    <source>
        <dbReference type="SAM" id="MobiDB-lite"/>
    </source>
</evidence>
<proteinExistence type="predicted"/>
<accession>A0A4Y8MTA8</accession>
<dbReference type="SUPFAM" id="SSF53850">
    <property type="entry name" value="Periplasmic binding protein-like II"/>
    <property type="match status" value="1"/>
</dbReference>
<organism evidence="3 4">
    <name type="scientific">Paraburkholderia dipogonis</name>
    <dbReference type="NCBI Taxonomy" id="1211383"/>
    <lineage>
        <taxon>Bacteria</taxon>
        <taxon>Pseudomonadati</taxon>
        <taxon>Pseudomonadota</taxon>
        <taxon>Betaproteobacteria</taxon>
        <taxon>Burkholderiales</taxon>
        <taxon>Burkholderiaceae</taxon>
        <taxon>Paraburkholderia</taxon>
    </lineage>
</organism>
<reference evidence="3 4" key="1">
    <citation type="submission" date="2019-03" db="EMBL/GenBank/DDBJ databases">
        <title>Complete Genome Sequence of Paraburkholderia dipogonis ICMP 19430T, a Nitrogen-fixing Symbiont of the South African Invasive Legume Dipogon lignosus in New Zealand.</title>
        <authorList>
            <person name="De Meyer S.E."/>
        </authorList>
    </citation>
    <scope>NUCLEOTIDE SEQUENCE [LARGE SCALE GENOMIC DNA]</scope>
    <source>
        <strain evidence="3 4">ICMP 19430</strain>
    </source>
</reference>
<protein>
    <recommendedName>
        <fullName evidence="2">LysR substrate-binding domain-containing protein</fullName>
    </recommendedName>
</protein>
<name>A0A4Y8MTA8_9BURK</name>
<sequence length="117" mass="12853">MERSVGIPDDRQRHDAHLPSAGREAAAKQDEIFIANTTTLLAAVEGGVGLTVLPYLAKQRYRDTLRFIPLDAPRIERTVGFVELAGRSLSPAADARRASFVEDLDASQLPELVRRLS</sequence>
<dbReference type="Pfam" id="PF03466">
    <property type="entry name" value="LysR_substrate"/>
    <property type="match status" value="1"/>
</dbReference>
<feature type="region of interest" description="Disordered" evidence="1">
    <location>
        <begin position="1"/>
        <end position="23"/>
    </location>
</feature>
<dbReference type="EMBL" id="SNVI01000002">
    <property type="protein sequence ID" value="TFE40575.1"/>
    <property type="molecule type" value="Genomic_DNA"/>
</dbReference>
<evidence type="ECO:0000313" key="4">
    <source>
        <dbReference type="Proteomes" id="UP000297385"/>
    </source>
</evidence>
<dbReference type="Gene3D" id="3.40.190.10">
    <property type="entry name" value="Periplasmic binding protein-like II"/>
    <property type="match status" value="2"/>
</dbReference>
<evidence type="ECO:0000259" key="2">
    <source>
        <dbReference type="Pfam" id="PF03466"/>
    </source>
</evidence>
<dbReference type="Proteomes" id="UP000297385">
    <property type="component" value="Unassembled WGS sequence"/>
</dbReference>
<dbReference type="AlphaFoldDB" id="A0A4Y8MTA8"/>
<evidence type="ECO:0000313" key="3">
    <source>
        <dbReference type="EMBL" id="TFE40575.1"/>
    </source>
</evidence>